<gene>
    <name evidence="3" type="ORF">C5O23_01170</name>
</gene>
<evidence type="ECO:0000313" key="4">
    <source>
        <dbReference type="Proteomes" id="UP000244905"/>
    </source>
</evidence>
<dbReference type="GO" id="GO:0030247">
    <property type="term" value="F:polysaccharide binding"/>
    <property type="evidence" value="ECO:0007669"/>
    <property type="project" value="InterPro"/>
</dbReference>
<dbReference type="Pfam" id="PF18329">
    <property type="entry name" value="SGBP_B_XBD"/>
    <property type="match status" value="1"/>
</dbReference>
<comment type="caution">
    <text evidence="3">The sequence shown here is derived from an EMBL/GenBank/DDBJ whole genome shotgun (WGS) entry which is preliminary data.</text>
</comment>
<proteinExistence type="predicted"/>
<dbReference type="Proteomes" id="UP000244905">
    <property type="component" value="Unassembled WGS sequence"/>
</dbReference>
<organism evidence="3 4">
    <name type="scientific">Duncaniella muris</name>
    <dbReference type="NCBI Taxonomy" id="2094150"/>
    <lineage>
        <taxon>Bacteria</taxon>
        <taxon>Pseudomonadati</taxon>
        <taxon>Bacteroidota</taxon>
        <taxon>Bacteroidia</taxon>
        <taxon>Bacteroidales</taxon>
        <taxon>Muribaculaceae</taxon>
        <taxon>Duncaniella</taxon>
    </lineage>
</organism>
<dbReference type="RefSeq" id="WP_107031122.1">
    <property type="nucleotide sequence ID" value="NZ_CARXIO010000019.1"/>
</dbReference>
<name>A0A2V1ITZ7_9BACT</name>
<keyword evidence="4" id="KW-1185">Reference proteome</keyword>
<feature type="chain" id="PRO_5015973608" description="Surface glycan-binding protein B xyloglucan binding domain-containing protein" evidence="1">
    <location>
        <begin position="23"/>
        <end position="491"/>
    </location>
</feature>
<accession>A0A2V1ITZ7</accession>
<evidence type="ECO:0000259" key="2">
    <source>
        <dbReference type="Pfam" id="PF18329"/>
    </source>
</evidence>
<evidence type="ECO:0000313" key="3">
    <source>
        <dbReference type="EMBL" id="PWB04198.1"/>
    </source>
</evidence>
<dbReference type="Gene3D" id="2.60.40.10">
    <property type="entry name" value="Immunoglobulins"/>
    <property type="match status" value="2"/>
</dbReference>
<dbReference type="InterPro" id="IPR013783">
    <property type="entry name" value="Ig-like_fold"/>
</dbReference>
<feature type="domain" description="Surface glycan-binding protein B xyloglucan binding" evidence="2">
    <location>
        <begin position="219"/>
        <end position="474"/>
    </location>
</feature>
<dbReference type="PROSITE" id="PS51257">
    <property type="entry name" value="PROKAR_LIPOPROTEIN"/>
    <property type="match status" value="1"/>
</dbReference>
<evidence type="ECO:0000256" key="1">
    <source>
        <dbReference type="SAM" id="SignalP"/>
    </source>
</evidence>
<reference evidence="4" key="1">
    <citation type="submission" date="2018-02" db="EMBL/GenBank/DDBJ databases">
        <authorList>
            <person name="Clavel T."/>
            <person name="Strowig T."/>
        </authorList>
    </citation>
    <scope>NUCLEOTIDE SEQUENCE [LARGE SCALE GENOMIC DNA]</scope>
    <source>
        <strain evidence="4">DSM 103720</strain>
    </source>
</reference>
<sequence length="491" mass="54980">MKSLKYIWLTAIVLLSAGFASCDKDDEYFDDKYQGRKIVIEKVFLEDVESSVPDREVTFARLGQMIRLEGHGFMGMKKVYINGYETYFNRAYVSDNSMLVTLNTKTPITNADENVRNTIRLVKDRTETIYEFEIRAAFPTITSVSNTLPGAGQKVTVYGSSLHETYLVTLPGGIEVTDNIENDPDGEWYSFVMPSGVSQAGCITSDGANGKAQSPDFFNNRNCMILDFDGNGVHGFWGSSNKDENDNIKPGVSMIYDTDLVDDPLGTGYGKVCQLIPQRLLNEGGISSAKPRATEVWTTGNKHETEDWTRMTPFIPATTPLTEVALQFEVYVPNPWSLTGQIVITLVNNISFSGYNGDERNSNTFFYIPWLVTDNEGNPASIPFFTEGWTTVTVPLSEFNNYKAILEDKEAVAPTFQDVITLRNDASNQQFGMGFVNSDIEVTYTNDKGKEAVAKFPSALSTQEIYIDNWRIVPYKFVTISDYPEDEETEE</sequence>
<dbReference type="InterPro" id="IPR040475">
    <property type="entry name" value="SGBP_B_XBD"/>
</dbReference>
<feature type="signal peptide" evidence="1">
    <location>
        <begin position="1"/>
        <end position="22"/>
    </location>
</feature>
<dbReference type="GeneID" id="82524960"/>
<keyword evidence="1" id="KW-0732">Signal</keyword>
<dbReference type="AlphaFoldDB" id="A0A2V1ITZ7"/>
<protein>
    <recommendedName>
        <fullName evidence="2">Surface glycan-binding protein B xyloglucan binding domain-containing protein</fullName>
    </recommendedName>
</protein>
<dbReference type="EMBL" id="PUEC01000002">
    <property type="protein sequence ID" value="PWB04198.1"/>
    <property type="molecule type" value="Genomic_DNA"/>
</dbReference>